<sequence>MGAMDEMIDAAVIGQLARLLRQVGVEPTALGAARVADQKLRRRVDVVRDALLVDLPPGYRETAAAVRAAFEDEAFAGWMLWPVSEAVVDRALASGSALCFDDALDVLALLTTRLSGEFAIRRMLDAGLERTLEVATRWTEDPDLHVRRLASEGTRSHLPWATGVPELVWRPGVTRPIVDALYTDESEYVRRSVANHVNDLARDDPDLAADIVAGWLDRPDGNTPRVARHALRTLVKKGHPGALALMGFEGSDFRVDGPRVDDHEVPLGGDVRFTAQVTNTGTLPARTAIDYVLHFRKARGELRPKVFKLTTRSIAPGETVAVDTSYSFRARTTRTFHLGEHAIELQVNGRPHGRATFDLVEQEESS</sequence>
<evidence type="ECO:0000313" key="2">
    <source>
        <dbReference type="Proteomes" id="UP000535890"/>
    </source>
</evidence>
<organism evidence="1 2">
    <name type="scientific">Actinomycetospora corticicola</name>
    <dbReference type="NCBI Taxonomy" id="663602"/>
    <lineage>
        <taxon>Bacteria</taxon>
        <taxon>Bacillati</taxon>
        <taxon>Actinomycetota</taxon>
        <taxon>Actinomycetes</taxon>
        <taxon>Pseudonocardiales</taxon>
        <taxon>Pseudonocardiaceae</taxon>
        <taxon>Actinomycetospora</taxon>
    </lineage>
</organism>
<evidence type="ECO:0000313" key="1">
    <source>
        <dbReference type="EMBL" id="NYD35043.1"/>
    </source>
</evidence>
<name>A0A7Y9DT68_9PSEU</name>
<dbReference type="EMBL" id="JACCBN010000001">
    <property type="protein sequence ID" value="NYD35043.1"/>
    <property type="molecule type" value="Genomic_DNA"/>
</dbReference>
<reference evidence="1 2" key="1">
    <citation type="submission" date="2020-07" db="EMBL/GenBank/DDBJ databases">
        <title>Sequencing the genomes of 1000 actinobacteria strains.</title>
        <authorList>
            <person name="Klenk H.-P."/>
        </authorList>
    </citation>
    <scope>NUCLEOTIDE SEQUENCE [LARGE SCALE GENOMIC DNA]</scope>
    <source>
        <strain evidence="1 2">DSM 45772</strain>
    </source>
</reference>
<keyword evidence="2" id="KW-1185">Reference proteome</keyword>
<accession>A0A7Y9DT68</accession>
<dbReference type="AlphaFoldDB" id="A0A7Y9DT68"/>
<dbReference type="Gene3D" id="1.25.40.290">
    <property type="entry name" value="ARM repeat domains"/>
    <property type="match status" value="1"/>
</dbReference>
<proteinExistence type="predicted"/>
<dbReference type="Proteomes" id="UP000535890">
    <property type="component" value="Unassembled WGS sequence"/>
</dbReference>
<gene>
    <name evidence="1" type="ORF">BJ983_001145</name>
</gene>
<dbReference type="InterPro" id="IPR016024">
    <property type="entry name" value="ARM-type_fold"/>
</dbReference>
<protein>
    <submittedName>
        <fullName evidence="1">3-methyladenine DNA glycosylase AlkC</fullName>
    </submittedName>
</protein>
<comment type="caution">
    <text evidence="1">The sequence shown here is derived from an EMBL/GenBank/DDBJ whole genome shotgun (WGS) entry which is preliminary data.</text>
</comment>
<dbReference type="SUPFAM" id="SSF48371">
    <property type="entry name" value="ARM repeat"/>
    <property type="match status" value="1"/>
</dbReference>